<evidence type="ECO:0000313" key="6">
    <source>
        <dbReference type="Proteomes" id="UP000238350"/>
    </source>
</evidence>
<organism evidence="5 6">
    <name type="scientific">Wickerhamiella sorbophila</name>
    <dbReference type="NCBI Taxonomy" id="45607"/>
    <lineage>
        <taxon>Eukaryota</taxon>
        <taxon>Fungi</taxon>
        <taxon>Dikarya</taxon>
        <taxon>Ascomycota</taxon>
        <taxon>Saccharomycotina</taxon>
        <taxon>Dipodascomycetes</taxon>
        <taxon>Dipodascales</taxon>
        <taxon>Trichomonascaceae</taxon>
        <taxon>Wickerhamiella</taxon>
    </lineage>
</organism>
<accession>A0A2T0FCW8</accession>
<dbReference type="Pfam" id="PF01399">
    <property type="entry name" value="PCI"/>
    <property type="match status" value="1"/>
</dbReference>
<dbReference type="OrthoDB" id="1418352at2759"/>
<dbReference type="InterPro" id="IPR040773">
    <property type="entry name" value="Rpn6_N"/>
</dbReference>
<dbReference type="InterPro" id="IPR040780">
    <property type="entry name" value="Rpn6_C_helix"/>
</dbReference>
<comment type="similarity">
    <text evidence="1">Belongs to the proteasome subunit S9 family.</text>
</comment>
<dbReference type="SUPFAM" id="SSF46785">
    <property type="entry name" value="Winged helix' DNA-binding domain"/>
    <property type="match status" value="1"/>
</dbReference>
<keyword evidence="6" id="KW-1185">Reference proteome</keyword>
<feature type="region of interest" description="Disordered" evidence="3">
    <location>
        <begin position="1"/>
        <end position="24"/>
    </location>
</feature>
<dbReference type="SUPFAM" id="SSF48452">
    <property type="entry name" value="TPR-like"/>
    <property type="match status" value="1"/>
</dbReference>
<evidence type="ECO:0000256" key="1">
    <source>
        <dbReference type="ARBA" id="ARBA00007454"/>
    </source>
</evidence>
<evidence type="ECO:0000256" key="3">
    <source>
        <dbReference type="SAM" id="MobiDB-lite"/>
    </source>
</evidence>
<dbReference type="InterPro" id="IPR050871">
    <property type="entry name" value="26S_Proteasome/COP9_Components"/>
</dbReference>
<dbReference type="GO" id="GO:0008541">
    <property type="term" value="C:proteasome regulatory particle, lid subcomplex"/>
    <property type="evidence" value="ECO:0007669"/>
    <property type="project" value="UniProtKB-ARBA"/>
</dbReference>
<dbReference type="Pfam" id="PF18503">
    <property type="entry name" value="RPN6_C_helix"/>
    <property type="match status" value="1"/>
</dbReference>
<dbReference type="STRING" id="45607.A0A2T0FCW8"/>
<feature type="compositionally biased region" description="Basic and acidic residues" evidence="3">
    <location>
        <begin position="10"/>
        <end position="24"/>
    </location>
</feature>
<evidence type="ECO:0000313" key="5">
    <source>
        <dbReference type="EMBL" id="PRT52815.1"/>
    </source>
</evidence>
<name>A0A2T0FCW8_9ASCO</name>
<protein>
    <submittedName>
        <fullName evidence="5">Putative 26S proteasome regulatory subunit rpn6</fullName>
    </submittedName>
</protein>
<keyword evidence="2 5" id="KW-0647">Proteasome</keyword>
<dbReference type="RefSeq" id="XP_024662761.1">
    <property type="nucleotide sequence ID" value="XM_024806993.1"/>
</dbReference>
<dbReference type="PANTHER" id="PTHR10678">
    <property type="entry name" value="26S PROTEASOME NON-ATPASE REGULATORY SUBUNIT 11/COP9 SIGNALOSOME COMPLEX SUBUNIT 2"/>
    <property type="match status" value="1"/>
</dbReference>
<dbReference type="AlphaFoldDB" id="A0A2T0FCW8"/>
<dbReference type="InterPro" id="IPR000717">
    <property type="entry name" value="PCI_dom"/>
</dbReference>
<comment type="caution">
    <text evidence="5">The sequence shown here is derived from an EMBL/GenBank/DDBJ whole genome shotgun (WGS) entry which is preliminary data.</text>
</comment>
<dbReference type="Pfam" id="PF18055">
    <property type="entry name" value="RPN6_N"/>
    <property type="match status" value="1"/>
</dbReference>
<feature type="domain" description="PCI" evidence="4">
    <location>
        <begin position="203"/>
        <end position="371"/>
    </location>
</feature>
<dbReference type="Gene3D" id="1.25.40.570">
    <property type="match status" value="1"/>
</dbReference>
<dbReference type="InterPro" id="IPR036390">
    <property type="entry name" value="WH_DNA-bd_sf"/>
</dbReference>
<dbReference type="InterPro" id="IPR011990">
    <property type="entry name" value="TPR-like_helical_dom_sf"/>
</dbReference>
<dbReference type="GeneID" id="36514184"/>
<evidence type="ECO:0000259" key="4">
    <source>
        <dbReference type="PROSITE" id="PS50250"/>
    </source>
</evidence>
<sequence length="401" mass="45485">MTVDVQEAQRIVRSDPGKDDKKVQEQEKAFEVLGKYYVEQKDAEKVRELVTTAREVTSGYAKSKTAKIIRSLVDAMGKIPDSVDIQIATINECVDWAIAENRSFLRQGLQVRLVALLSEKQSYTQAIKLIGDLLRELKKLDDKMMLVEVQLLEAKVYHALRNLPKARASLTSARTSANSIYCPPKTQAELDTVSGVLQAEDGDYKTAFSYFYEAFEGYAGQNDPRAVDVLRYLFLVKIMLNLTDDVDQLVANKTVKQYAGRDIDAMRAMASANRNRSLSEFDKVLAQYRDVLTADPFIRSHLSAMYDKMLQDNLVKVIEPYECVEIEHIAEELGLETRQIEEKLSLMILDKVFYGVLDQGNGWLYVYPEPSPDKTYELGLETVKHMSSVVDMLYEKASLIN</sequence>
<dbReference type="PROSITE" id="PS50250">
    <property type="entry name" value="PCI"/>
    <property type="match status" value="1"/>
</dbReference>
<proteinExistence type="inferred from homology"/>
<dbReference type="SMART" id="SM00088">
    <property type="entry name" value="PINT"/>
    <property type="match status" value="1"/>
</dbReference>
<reference evidence="5 6" key="1">
    <citation type="submission" date="2017-04" db="EMBL/GenBank/DDBJ databases">
        <title>Genome sequencing of [Candida] sorbophila.</title>
        <authorList>
            <person name="Ahn J.O."/>
        </authorList>
    </citation>
    <scope>NUCLEOTIDE SEQUENCE [LARGE SCALE GENOMIC DNA]</scope>
    <source>
        <strain evidence="5 6">DS02</strain>
    </source>
</reference>
<gene>
    <name evidence="5" type="ORF">B9G98_00435</name>
</gene>
<dbReference type="SMART" id="SM00753">
    <property type="entry name" value="PAM"/>
    <property type="match status" value="1"/>
</dbReference>
<dbReference type="Proteomes" id="UP000238350">
    <property type="component" value="Unassembled WGS sequence"/>
</dbReference>
<evidence type="ECO:0000256" key="2">
    <source>
        <dbReference type="ARBA" id="ARBA00022942"/>
    </source>
</evidence>
<dbReference type="EMBL" id="NDIQ01000001">
    <property type="protein sequence ID" value="PRT52815.1"/>
    <property type="molecule type" value="Genomic_DNA"/>
</dbReference>